<evidence type="ECO:0000313" key="2">
    <source>
        <dbReference type="Proteomes" id="UP000238157"/>
    </source>
</evidence>
<accession>A0A2T0WSH5</accession>
<reference evidence="1 2" key="1">
    <citation type="submission" date="2018-03" db="EMBL/GenBank/DDBJ databases">
        <title>Genomic Encyclopedia of Archaeal and Bacterial Type Strains, Phase II (KMG-II): from individual species to whole genera.</title>
        <authorList>
            <person name="Goeker M."/>
        </authorList>
    </citation>
    <scope>NUCLEOTIDE SEQUENCE [LARGE SCALE GENOMIC DNA]</scope>
    <source>
        <strain evidence="1 2">DSM 27929</strain>
    </source>
</reference>
<keyword evidence="2" id="KW-1185">Reference proteome</keyword>
<name>A0A2T0WSH5_9BACT</name>
<dbReference type="Proteomes" id="UP000238157">
    <property type="component" value="Unassembled WGS sequence"/>
</dbReference>
<dbReference type="AlphaFoldDB" id="A0A2T0WSH5"/>
<organism evidence="1 2">
    <name type="scientific">Mongoliibacter ruber</name>
    <dbReference type="NCBI Taxonomy" id="1750599"/>
    <lineage>
        <taxon>Bacteria</taxon>
        <taxon>Pseudomonadati</taxon>
        <taxon>Bacteroidota</taxon>
        <taxon>Cytophagia</taxon>
        <taxon>Cytophagales</taxon>
        <taxon>Cyclobacteriaceae</taxon>
        <taxon>Mongoliibacter</taxon>
    </lineage>
</organism>
<protein>
    <submittedName>
        <fullName evidence="1">Uncharacterized protein</fullName>
    </submittedName>
</protein>
<comment type="caution">
    <text evidence="1">The sequence shown here is derived from an EMBL/GenBank/DDBJ whole genome shotgun (WGS) entry which is preliminary data.</text>
</comment>
<evidence type="ECO:0000313" key="1">
    <source>
        <dbReference type="EMBL" id="PRY89642.1"/>
    </source>
</evidence>
<sequence>MSHIDRFIGFITLSEVKVCPDPISGFGGYPTLIGGGASTPQAYLHEIGSVQHDPMLKSQDDT</sequence>
<dbReference type="RefSeq" id="WP_106132346.1">
    <property type="nucleotide sequence ID" value="NZ_PVTR01000002.1"/>
</dbReference>
<gene>
    <name evidence="1" type="ORF">CLW00_102118</name>
</gene>
<proteinExistence type="predicted"/>
<dbReference type="EMBL" id="PVTR01000002">
    <property type="protein sequence ID" value="PRY89642.1"/>
    <property type="molecule type" value="Genomic_DNA"/>
</dbReference>